<evidence type="ECO:0000313" key="3">
    <source>
        <dbReference type="Proteomes" id="UP000094527"/>
    </source>
</evidence>
<name>A0A1D2MU06_ORCCI</name>
<dbReference type="AlphaFoldDB" id="A0A1D2MU06"/>
<reference evidence="2 3" key="1">
    <citation type="journal article" date="2016" name="Genome Biol. Evol.">
        <title>Gene Family Evolution Reflects Adaptation to Soil Environmental Stressors in the Genome of the Collembolan Orchesella cincta.</title>
        <authorList>
            <person name="Faddeeva-Vakhrusheva A."/>
            <person name="Derks M.F."/>
            <person name="Anvar S.Y."/>
            <person name="Agamennone V."/>
            <person name="Suring W."/>
            <person name="Smit S."/>
            <person name="van Straalen N.M."/>
            <person name="Roelofs D."/>
        </authorList>
    </citation>
    <scope>NUCLEOTIDE SEQUENCE [LARGE SCALE GENOMIC DNA]</scope>
    <source>
        <tissue evidence="2">Mixed pool</tissue>
    </source>
</reference>
<gene>
    <name evidence="2" type="ORF">Ocin01_10182</name>
</gene>
<organism evidence="2 3">
    <name type="scientific">Orchesella cincta</name>
    <name type="common">Springtail</name>
    <name type="synonym">Podura cincta</name>
    <dbReference type="NCBI Taxonomy" id="48709"/>
    <lineage>
        <taxon>Eukaryota</taxon>
        <taxon>Metazoa</taxon>
        <taxon>Ecdysozoa</taxon>
        <taxon>Arthropoda</taxon>
        <taxon>Hexapoda</taxon>
        <taxon>Collembola</taxon>
        <taxon>Entomobryomorpha</taxon>
        <taxon>Entomobryoidea</taxon>
        <taxon>Orchesellidae</taxon>
        <taxon>Orchesellinae</taxon>
        <taxon>Orchesella</taxon>
    </lineage>
</organism>
<dbReference type="InterPro" id="IPR029058">
    <property type="entry name" value="AB_hydrolase_fold"/>
</dbReference>
<protein>
    <submittedName>
        <fullName evidence="2">Kynurenine formamidase</fullName>
    </submittedName>
</protein>
<feature type="region of interest" description="Disordered" evidence="1">
    <location>
        <begin position="1"/>
        <end position="22"/>
    </location>
</feature>
<evidence type="ECO:0000256" key="1">
    <source>
        <dbReference type="SAM" id="MobiDB-lite"/>
    </source>
</evidence>
<accession>A0A1D2MU06</accession>
<evidence type="ECO:0000313" key="2">
    <source>
        <dbReference type="EMBL" id="ODM96496.1"/>
    </source>
</evidence>
<dbReference type="Gene3D" id="3.40.50.1820">
    <property type="entry name" value="alpha/beta hydrolase"/>
    <property type="match status" value="1"/>
</dbReference>
<proteinExistence type="predicted"/>
<dbReference type="EMBL" id="LJIJ01000535">
    <property type="protein sequence ID" value="ODM96496.1"/>
    <property type="molecule type" value="Genomic_DNA"/>
</dbReference>
<comment type="caution">
    <text evidence="2">The sequence shown here is derived from an EMBL/GenBank/DDBJ whole genome shotgun (WGS) entry which is preliminary data.</text>
</comment>
<sequence length="74" mass="8334">MDKGETQRAKTEIPNETDISYGDAPRQKYDLYGTDLPEDSSIFLWIHGGYGKFHFGLTLQLSVSFSCLCVLTNN</sequence>
<dbReference type="OrthoDB" id="433474at2759"/>
<dbReference type="Proteomes" id="UP000094527">
    <property type="component" value="Unassembled WGS sequence"/>
</dbReference>
<keyword evidence="3" id="KW-1185">Reference proteome</keyword>
<feature type="compositionally biased region" description="Basic and acidic residues" evidence="1">
    <location>
        <begin position="1"/>
        <end position="13"/>
    </location>
</feature>